<keyword evidence="3 5" id="KW-0378">Hydrolase</keyword>
<dbReference type="SUPFAM" id="SSF52172">
    <property type="entry name" value="CheY-like"/>
    <property type="match status" value="1"/>
</dbReference>
<protein>
    <recommendedName>
        <fullName evidence="5">Protein-glutamate methylesterase/protein-glutamine glutaminase</fullName>
        <ecNumber evidence="5">3.1.1.61</ecNumber>
        <ecNumber evidence="5">3.5.1.44</ecNumber>
    </recommendedName>
</protein>
<comment type="subcellular location">
    <subcellularLocation>
        <location evidence="5">Cytoplasm</location>
    </subcellularLocation>
</comment>
<evidence type="ECO:0000256" key="5">
    <source>
        <dbReference type="HAMAP-Rule" id="MF_00099"/>
    </source>
</evidence>
<feature type="domain" description="Response regulatory" evidence="8">
    <location>
        <begin position="5"/>
        <end position="123"/>
    </location>
</feature>
<gene>
    <name evidence="5" type="primary">cheB</name>
    <name evidence="10" type="synonym">cheB3</name>
    <name evidence="10" type="ordered locus">RC1_2125</name>
</gene>
<dbReference type="CDD" id="cd16432">
    <property type="entry name" value="CheB_Rec"/>
    <property type="match status" value="1"/>
</dbReference>
<organism evidence="10 11">
    <name type="scientific">Rhodospirillum centenum (strain ATCC 51521 / SW)</name>
    <dbReference type="NCBI Taxonomy" id="414684"/>
    <lineage>
        <taxon>Bacteria</taxon>
        <taxon>Pseudomonadati</taxon>
        <taxon>Pseudomonadota</taxon>
        <taxon>Alphaproteobacteria</taxon>
        <taxon>Rhodospirillales</taxon>
        <taxon>Rhodospirillaceae</taxon>
        <taxon>Rhodospirillum</taxon>
    </lineage>
</organism>
<dbReference type="HAMAP" id="MF_00099">
    <property type="entry name" value="CheB_chemtxs"/>
    <property type="match status" value="1"/>
</dbReference>
<reference evidence="10 11" key="1">
    <citation type="journal article" date="2010" name="BMC Genomics">
        <title>Metabolic flexibility revealed in the genome of the cyst-forming alpha-1 proteobacterium Rhodospirillum centenum.</title>
        <authorList>
            <person name="Lu Y.K."/>
            <person name="Marden J."/>
            <person name="Han M."/>
            <person name="Swingley W.D."/>
            <person name="Mastrian S.D."/>
            <person name="Chowdhury S.R."/>
            <person name="Hao J."/>
            <person name="Helmy T."/>
            <person name="Kim S."/>
            <person name="Kurdoglu A.A."/>
            <person name="Matthies H.J."/>
            <person name="Rollo D."/>
            <person name="Stothard P."/>
            <person name="Blankenship R.E."/>
            <person name="Bauer C.E."/>
            <person name="Touchman J.W."/>
        </authorList>
    </citation>
    <scope>NUCLEOTIDE SEQUENCE [LARGE SCALE GENOMIC DNA]</scope>
    <source>
        <strain evidence="11">ATCC 51521 / SW</strain>
    </source>
</reference>
<dbReference type="PANTHER" id="PTHR42872">
    <property type="entry name" value="PROTEIN-GLUTAMATE METHYLESTERASE/PROTEIN-GLUTAMINE GLUTAMINASE"/>
    <property type="match status" value="1"/>
</dbReference>
<dbReference type="EMBL" id="CP000613">
    <property type="protein sequence ID" value="ACI99514.1"/>
    <property type="molecule type" value="Genomic_DNA"/>
</dbReference>
<dbReference type="Proteomes" id="UP000001591">
    <property type="component" value="Chromosome"/>
</dbReference>
<dbReference type="OrthoDB" id="9793421at2"/>
<comment type="PTM">
    <text evidence="5">Phosphorylated by CheA. Phosphorylation of the N-terminal regulatory domain activates the methylesterase activity.</text>
</comment>
<dbReference type="GO" id="GO:0006935">
    <property type="term" value="P:chemotaxis"/>
    <property type="evidence" value="ECO:0007669"/>
    <property type="project" value="UniProtKB-UniRule"/>
</dbReference>
<evidence type="ECO:0000256" key="2">
    <source>
        <dbReference type="ARBA" id="ARBA00022500"/>
    </source>
</evidence>
<sequence length="358" mass="36892">MKKTRVLIVEDSPTVRLVLESIVTADPRLALAGSVRSAEQMLDVLEETDPDVISLDIRLPGMSGLDATLEVMRRRPTPIVVVAADVNAEDGRLAMNALRAGALSVMEKPVGLGHAAYATVASRLCEQLVLMSKVKVVRQIAWPGRPAVRTDLPPPAGPAEPLARPDGFAVLAVVASTGGPAALVQLLTGLGSDFPLPVLAVQHIGPGFVAGFADWLRSQTPFAVRIAADGEEPRPGTVHLPPPDCHLLLKGGRLELSGADPVAGQRPSGTEMLRSVAAAAGRQGIGAVLTGMGSDGAEGLRELSRAGGYTIAEDAATAVVYGMPAAAVDLGAVKALLPLPAIAPHILTLLARTGRTGA</sequence>
<dbReference type="CDD" id="cd17541">
    <property type="entry name" value="REC_CheB-like"/>
    <property type="match status" value="1"/>
</dbReference>
<dbReference type="PIRSF" id="PIRSF000876">
    <property type="entry name" value="RR_chemtxs_CheB"/>
    <property type="match status" value="1"/>
</dbReference>
<feature type="active site" evidence="5 6">
    <location>
        <position position="203"/>
    </location>
</feature>
<dbReference type="SMART" id="SM00448">
    <property type="entry name" value="REC"/>
    <property type="match status" value="1"/>
</dbReference>
<dbReference type="InterPro" id="IPR011006">
    <property type="entry name" value="CheY-like_superfamily"/>
</dbReference>
<evidence type="ECO:0000259" key="9">
    <source>
        <dbReference type="PROSITE" id="PS50122"/>
    </source>
</evidence>
<evidence type="ECO:0000256" key="3">
    <source>
        <dbReference type="ARBA" id="ARBA00022801"/>
    </source>
</evidence>
<evidence type="ECO:0000256" key="4">
    <source>
        <dbReference type="ARBA" id="ARBA00048267"/>
    </source>
</evidence>
<comment type="similarity">
    <text evidence="5">Belongs to the CheB family.</text>
</comment>
<dbReference type="PROSITE" id="PS50110">
    <property type="entry name" value="RESPONSE_REGULATORY"/>
    <property type="match status" value="1"/>
</dbReference>
<keyword evidence="1 5" id="KW-0963">Cytoplasm</keyword>
<evidence type="ECO:0000256" key="1">
    <source>
        <dbReference type="ARBA" id="ARBA00022490"/>
    </source>
</evidence>
<proteinExistence type="inferred from homology"/>
<comment type="catalytic activity">
    <reaction evidence="4 5">
        <text>[protein]-L-glutamate 5-O-methyl ester + H2O = L-glutamyl-[protein] + methanol + H(+)</text>
        <dbReference type="Rhea" id="RHEA:23236"/>
        <dbReference type="Rhea" id="RHEA-COMP:10208"/>
        <dbReference type="Rhea" id="RHEA-COMP:10311"/>
        <dbReference type="ChEBI" id="CHEBI:15377"/>
        <dbReference type="ChEBI" id="CHEBI:15378"/>
        <dbReference type="ChEBI" id="CHEBI:17790"/>
        <dbReference type="ChEBI" id="CHEBI:29973"/>
        <dbReference type="ChEBI" id="CHEBI:82795"/>
        <dbReference type="EC" id="3.1.1.61"/>
    </reaction>
</comment>
<evidence type="ECO:0000256" key="6">
    <source>
        <dbReference type="PROSITE-ProRule" id="PRU00050"/>
    </source>
</evidence>
<dbReference type="PROSITE" id="PS50122">
    <property type="entry name" value="CHEB"/>
    <property type="match status" value="1"/>
</dbReference>
<dbReference type="PANTHER" id="PTHR42872:SF6">
    <property type="entry name" value="PROTEIN-GLUTAMATE METHYLESTERASE_PROTEIN-GLUTAMINE GLUTAMINASE"/>
    <property type="match status" value="1"/>
</dbReference>
<dbReference type="InterPro" id="IPR000673">
    <property type="entry name" value="Sig_transdc_resp-reg_Me-estase"/>
</dbReference>
<comment type="function">
    <text evidence="5">Involved in chemotaxis. Part of a chemotaxis signal transduction system that modulates chemotaxis in response to various stimuli. Catalyzes the demethylation of specific methylglutamate residues introduced into the chemoreceptors (methyl-accepting chemotaxis proteins or MCP) by CheR. Also mediates the irreversible deamidation of specific glutamine residues to glutamic acid.</text>
</comment>
<dbReference type="EC" id="3.1.1.61" evidence="5"/>
<comment type="catalytic activity">
    <reaction evidence="5">
        <text>L-glutaminyl-[protein] + H2O = L-glutamyl-[protein] + NH4(+)</text>
        <dbReference type="Rhea" id="RHEA:16441"/>
        <dbReference type="Rhea" id="RHEA-COMP:10207"/>
        <dbReference type="Rhea" id="RHEA-COMP:10208"/>
        <dbReference type="ChEBI" id="CHEBI:15377"/>
        <dbReference type="ChEBI" id="CHEBI:28938"/>
        <dbReference type="ChEBI" id="CHEBI:29973"/>
        <dbReference type="ChEBI" id="CHEBI:30011"/>
        <dbReference type="EC" id="3.5.1.44"/>
    </reaction>
</comment>
<accession>B6ITX8</accession>
<dbReference type="InterPro" id="IPR035909">
    <property type="entry name" value="CheB_C"/>
</dbReference>
<evidence type="ECO:0000259" key="8">
    <source>
        <dbReference type="PROSITE" id="PS50110"/>
    </source>
</evidence>
<dbReference type="HOGENOM" id="CLU_000445_51_0_5"/>
<dbReference type="InterPro" id="IPR008248">
    <property type="entry name" value="CheB-like"/>
</dbReference>
<dbReference type="EC" id="3.5.1.44" evidence="5"/>
<dbReference type="InterPro" id="IPR001789">
    <property type="entry name" value="Sig_transdc_resp-reg_receiver"/>
</dbReference>
<dbReference type="Pfam" id="PF01339">
    <property type="entry name" value="CheB_methylest"/>
    <property type="match status" value="1"/>
</dbReference>
<dbReference type="AlphaFoldDB" id="B6ITX8"/>
<evidence type="ECO:0000313" key="10">
    <source>
        <dbReference type="EMBL" id="ACI99514.1"/>
    </source>
</evidence>
<evidence type="ECO:0000256" key="7">
    <source>
        <dbReference type="PROSITE-ProRule" id="PRU00169"/>
    </source>
</evidence>
<dbReference type="GO" id="GO:0000156">
    <property type="term" value="F:phosphorelay response regulator activity"/>
    <property type="evidence" value="ECO:0007669"/>
    <property type="project" value="InterPro"/>
</dbReference>
<dbReference type="STRING" id="414684.RC1_2125"/>
<keyword evidence="2 5" id="KW-0145">Chemotaxis</keyword>
<dbReference type="KEGG" id="rce:RC1_2125"/>
<feature type="domain" description="CheB-type methylesterase" evidence="9">
    <location>
        <begin position="161"/>
        <end position="353"/>
    </location>
</feature>
<feature type="modified residue" description="4-aspartylphosphate" evidence="5 7">
    <location>
        <position position="56"/>
    </location>
</feature>
<feature type="active site" evidence="5 6">
    <location>
        <position position="176"/>
    </location>
</feature>
<dbReference type="Pfam" id="PF00072">
    <property type="entry name" value="Response_reg"/>
    <property type="match status" value="1"/>
</dbReference>
<dbReference type="SUPFAM" id="SSF52738">
    <property type="entry name" value="Methylesterase CheB, C-terminal domain"/>
    <property type="match status" value="1"/>
</dbReference>
<dbReference type="eggNOG" id="COG2201">
    <property type="taxonomic scope" value="Bacteria"/>
</dbReference>
<dbReference type="GO" id="GO:0050568">
    <property type="term" value="F:protein-glutamine glutaminase activity"/>
    <property type="evidence" value="ECO:0007669"/>
    <property type="project" value="UniProtKB-UniRule"/>
</dbReference>
<dbReference type="Gene3D" id="3.40.50.2300">
    <property type="match status" value="1"/>
</dbReference>
<keyword evidence="11" id="KW-1185">Reference proteome</keyword>
<dbReference type="RefSeq" id="WP_012567299.1">
    <property type="nucleotide sequence ID" value="NC_011420.2"/>
</dbReference>
<name>B6ITX8_RHOCS</name>
<evidence type="ECO:0000313" key="11">
    <source>
        <dbReference type="Proteomes" id="UP000001591"/>
    </source>
</evidence>
<dbReference type="GO" id="GO:0008984">
    <property type="term" value="F:protein-glutamate methylesterase activity"/>
    <property type="evidence" value="ECO:0007669"/>
    <property type="project" value="UniProtKB-UniRule"/>
</dbReference>
<feature type="active site" evidence="5 6">
    <location>
        <position position="295"/>
    </location>
</feature>
<comment type="domain">
    <text evidence="5">Contains a C-terminal catalytic domain, and an N-terminal region which modulates catalytic activity.</text>
</comment>
<dbReference type="Gene3D" id="3.40.50.180">
    <property type="entry name" value="Methylesterase CheB, C-terminal domain"/>
    <property type="match status" value="1"/>
</dbReference>
<keyword evidence="5 7" id="KW-0597">Phosphoprotein</keyword>
<dbReference type="GO" id="GO:0005737">
    <property type="term" value="C:cytoplasm"/>
    <property type="evidence" value="ECO:0007669"/>
    <property type="project" value="UniProtKB-SubCell"/>
</dbReference>